<dbReference type="FunFam" id="2.40.50.140:FF:000072">
    <property type="entry name" value="SOSS complex subunit B2"/>
    <property type="match status" value="1"/>
</dbReference>
<dbReference type="GO" id="GO:0005694">
    <property type="term" value="C:chromosome"/>
    <property type="evidence" value="ECO:0007669"/>
    <property type="project" value="UniProtKB-ARBA"/>
</dbReference>
<sequence>MDNNYVQIKDMRPGLKNINVVFIVLEVGHPTLTKENREVRTFKVADQTACINASVWDEAGQLLGPGDIVRLTKGYVAVWRNCLTLYTSKVGDLQKVGEFCMVFNEQLNMSEPNQMLGMSSTGGPPNNVPLNNGTNNGAGRIGPPTVPPIPPNPPPSTIHNNTAASATKTTTNANRLGTNNNQDNQKRSRGSRGGQHRSSYEKARNIAAESDYTSITEILGRGCCISKPTDVERQYNKRFASPVVNGFTTDEDEEQEKKKIDNCTKLVCRIGENGADFMKNVFTLIYDDKFAAENTWMGKKNKLNLSELKFNKTVREAIQSKFPDLTSSDFTRKAGEWFRLGAQRYNRRSNKLTPAPETEMNSIRLIISKKYNC</sequence>
<feature type="compositionally biased region" description="Low complexity" evidence="2">
    <location>
        <begin position="157"/>
        <end position="174"/>
    </location>
</feature>
<keyword evidence="4" id="KW-1185">Reference proteome</keyword>
<feature type="region of interest" description="Disordered" evidence="2">
    <location>
        <begin position="119"/>
        <end position="205"/>
    </location>
</feature>
<feature type="compositionally biased region" description="Pro residues" evidence="2">
    <location>
        <begin position="144"/>
        <end position="156"/>
    </location>
</feature>
<dbReference type="PANTHER" id="PTHR13356:SF0">
    <property type="entry name" value="SOSS COMPLEX SUBUNIT B HOMOLOG"/>
    <property type="match status" value="1"/>
</dbReference>
<evidence type="ECO:0000313" key="4">
    <source>
        <dbReference type="Proteomes" id="UP001353858"/>
    </source>
</evidence>
<accession>A0AAN7Q327</accession>
<reference evidence="4" key="1">
    <citation type="submission" date="2023-01" db="EMBL/GenBank/DDBJ databases">
        <title>Key to firefly adult light organ development and bioluminescence: homeobox transcription factors regulate luciferase expression and transportation to peroxisome.</title>
        <authorList>
            <person name="Fu X."/>
        </authorList>
    </citation>
    <scope>NUCLEOTIDE SEQUENCE [LARGE SCALE GENOMIC DNA]</scope>
</reference>
<dbReference type="GO" id="GO:0003677">
    <property type="term" value="F:DNA binding"/>
    <property type="evidence" value="ECO:0007669"/>
    <property type="project" value="UniProtKB-KW"/>
</dbReference>
<dbReference type="PANTHER" id="PTHR13356">
    <property type="entry name" value="OB FOLD NUCLEIC ACID BINDING PROTEIN-RELATED"/>
    <property type="match status" value="1"/>
</dbReference>
<evidence type="ECO:0000313" key="3">
    <source>
        <dbReference type="EMBL" id="KAK4877715.1"/>
    </source>
</evidence>
<dbReference type="AlphaFoldDB" id="A0AAN7Q327"/>
<dbReference type="InterPro" id="IPR051231">
    <property type="entry name" value="SOSS-B"/>
</dbReference>
<dbReference type="CDD" id="cd04491">
    <property type="entry name" value="SoSSB_OBF"/>
    <property type="match status" value="1"/>
</dbReference>
<gene>
    <name evidence="3" type="ORF">RN001_010221</name>
</gene>
<dbReference type="GO" id="GO:0000724">
    <property type="term" value="P:double-strand break repair via homologous recombination"/>
    <property type="evidence" value="ECO:0007669"/>
    <property type="project" value="TreeGrafter"/>
</dbReference>
<dbReference type="Gene3D" id="2.40.50.140">
    <property type="entry name" value="Nucleic acid-binding proteins"/>
    <property type="match status" value="1"/>
</dbReference>
<dbReference type="GO" id="GO:0010212">
    <property type="term" value="P:response to ionizing radiation"/>
    <property type="evidence" value="ECO:0007669"/>
    <property type="project" value="TreeGrafter"/>
</dbReference>
<keyword evidence="1" id="KW-0238">DNA-binding</keyword>
<dbReference type="Proteomes" id="UP001353858">
    <property type="component" value="Unassembled WGS sequence"/>
</dbReference>
<feature type="compositionally biased region" description="Low complexity" evidence="2">
    <location>
        <begin position="122"/>
        <end position="143"/>
    </location>
</feature>
<dbReference type="SUPFAM" id="SSF50249">
    <property type="entry name" value="Nucleic acid-binding proteins"/>
    <property type="match status" value="1"/>
</dbReference>
<comment type="caution">
    <text evidence="3">The sequence shown here is derived from an EMBL/GenBank/DDBJ whole genome shotgun (WGS) entry which is preliminary data.</text>
</comment>
<evidence type="ECO:0000256" key="1">
    <source>
        <dbReference type="ARBA" id="ARBA00023125"/>
    </source>
</evidence>
<dbReference type="GO" id="GO:0044818">
    <property type="term" value="P:mitotic G2/M transition checkpoint"/>
    <property type="evidence" value="ECO:0007669"/>
    <property type="project" value="TreeGrafter"/>
</dbReference>
<organism evidence="3 4">
    <name type="scientific">Aquatica leii</name>
    <dbReference type="NCBI Taxonomy" id="1421715"/>
    <lineage>
        <taxon>Eukaryota</taxon>
        <taxon>Metazoa</taxon>
        <taxon>Ecdysozoa</taxon>
        <taxon>Arthropoda</taxon>
        <taxon>Hexapoda</taxon>
        <taxon>Insecta</taxon>
        <taxon>Pterygota</taxon>
        <taxon>Neoptera</taxon>
        <taxon>Endopterygota</taxon>
        <taxon>Coleoptera</taxon>
        <taxon>Polyphaga</taxon>
        <taxon>Elateriformia</taxon>
        <taxon>Elateroidea</taxon>
        <taxon>Lampyridae</taxon>
        <taxon>Luciolinae</taxon>
        <taxon>Aquatica</taxon>
    </lineage>
</organism>
<name>A0AAN7Q327_9COLE</name>
<dbReference type="InterPro" id="IPR012340">
    <property type="entry name" value="NA-bd_OB-fold"/>
</dbReference>
<dbReference type="GO" id="GO:0070876">
    <property type="term" value="C:SOSS complex"/>
    <property type="evidence" value="ECO:0007669"/>
    <property type="project" value="TreeGrafter"/>
</dbReference>
<protein>
    <submittedName>
        <fullName evidence="3">Uncharacterized protein</fullName>
    </submittedName>
</protein>
<proteinExistence type="predicted"/>
<dbReference type="EMBL" id="JARPUR010000004">
    <property type="protein sequence ID" value="KAK4877715.1"/>
    <property type="molecule type" value="Genomic_DNA"/>
</dbReference>
<evidence type="ECO:0000256" key="2">
    <source>
        <dbReference type="SAM" id="MobiDB-lite"/>
    </source>
</evidence>